<accession>A0ABQ3QS56</accession>
<evidence type="ECO:0000313" key="2">
    <source>
        <dbReference type="Proteomes" id="UP001050808"/>
    </source>
</evidence>
<keyword evidence="2" id="KW-1185">Reference proteome</keyword>
<dbReference type="Proteomes" id="UP001050808">
    <property type="component" value="Unassembled WGS sequence"/>
</dbReference>
<evidence type="ECO:0000313" key="1">
    <source>
        <dbReference type="EMBL" id="GHI40093.1"/>
    </source>
</evidence>
<proteinExistence type="predicted"/>
<gene>
    <name evidence="1" type="ORF">Sviol_45010</name>
</gene>
<dbReference type="EMBL" id="BNDY01000017">
    <property type="protein sequence ID" value="GHI40093.1"/>
    <property type="molecule type" value="Genomic_DNA"/>
</dbReference>
<protein>
    <submittedName>
        <fullName evidence="1">Uncharacterized protein</fullName>
    </submittedName>
</protein>
<comment type="caution">
    <text evidence="1">The sequence shown here is derived from an EMBL/GenBank/DDBJ whole genome shotgun (WGS) entry which is preliminary data.</text>
</comment>
<sequence>MSEPVSSVPVMTELLSLCDAQTALTPMERLVLEQLPDPAHELVDDPQCELQDCHAGPHATLAQESGTDDTWWLLWAPDGSSLPSGARN</sequence>
<reference evidence="1" key="1">
    <citation type="submission" date="2024-05" db="EMBL/GenBank/DDBJ databases">
        <title>Whole genome shotgun sequence of Streptomyces violascens NBRC 12920.</title>
        <authorList>
            <person name="Komaki H."/>
            <person name="Tamura T."/>
        </authorList>
    </citation>
    <scope>NUCLEOTIDE SEQUENCE</scope>
    <source>
        <strain evidence="1">NBRC 12920</strain>
    </source>
</reference>
<organism evidence="1 2">
    <name type="scientific">Streptomyces violascens</name>
    <dbReference type="NCBI Taxonomy" id="67381"/>
    <lineage>
        <taxon>Bacteria</taxon>
        <taxon>Bacillati</taxon>
        <taxon>Actinomycetota</taxon>
        <taxon>Actinomycetes</taxon>
        <taxon>Kitasatosporales</taxon>
        <taxon>Streptomycetaceae</taxon>
        <taxon>Streptomyces</taxon>
    </lineage>
</organism>
<name>A0ABQ3QS56_9ACTN</name>